<dbReference type="EMBL" id="ML995475">
    <property type="protein sequence ID" value="KAF2146502.1"/>
    <property type="molecule type" value="Genomic_DNA"/>
</dbReference>
<dbReference type="GO" id="GO:0007094">
    <property type="term" value="P:mitotic spindle assembly checkpoint signaling"/>
    <property type="evidence" value="ECO:0007669"/>
    <property type="project" value="TreeGrafter"/>
</dbReference>
<proteinExistence type="predicted"/>
<evidence type="ECO:0000313" key="9">
    <source>
        <dbReference type="EMBL" id="KAF2146502.1"/>
    </source>
</evidence>
<keyword evidence="2" id="KW-0808">Transferase</keyword>
<dbReference type="Pfam" id="PF00069">
    <property type="entry name" value="Pkinase"/>
    <property type="match status" value="1"/>
</dbReference>
<evidence type="ECO:0000259" key="8">
    <source>
        <dbReference type="PROSITE" id="PS50011"/>
    </source>
</evidence>
<dbReference type="GO" id="GO:0004674">
    <property type="term" value="F:protein serine/threonine kinase activity"/>
    <property type="evidence" value="ECO:0007669"/>
    <property type="project" value="UniProtKB-KW"/>
</dbReference>
<feature type="binding site" evidence="6">
    <location>
        <position position="340"/>
    </location>
    <ligand>
        <name>ATP</name>
        <dbReference type="ChEBI" id="CHEBI:30616"/>
    </ligand>
</feature>
<dbReference type="SUPFAM" id="SSF56112">
    <property type="entry name" value="Protein kinase-like (PK-like)"/>
    <property type="match status" value="1"/>
</dbReference>
<dbReference type="GO" id="GO:0098813">
    <property type="term" value="P:nuclear chromosome segregation"/>
    <property type="evidence" value="ECO:0007669"/>
    <property type="project" value="UniProtKB-ARBA"/>
</dbReference>
<feature type="region of interest" description="Disordered" evidence="7">
    <location>
        <begin position="1"/>
        <end position="36"/>
    </location>
</feature>
<dbReference type="PROSITE" id="PS00107">
    <property type="entry name" value="PROTEIN_KINASE_ATP"/>
    <property type="match status" value="1"/>
</dbReference>
<keyword evidence="5 6" id="KW-0067">ATP-binding</keyword>
<dbReference type="PANTHER" id="PTHR22974">
    <property type="entry name" value="MIXED LINEAGE PROTEIN KINASE"/>
    <property type="match status" value="1"/>
</dbReference>
<dbReference type="PROSITE" id="PS00108">
    <property type="entry name" value="PROTEIN_KINASE_ST"/>
    <property type="match status" value="1"/>
</dbReference>
<dbReference type="OrthoDB" id="20524at2759"/>
<dbReference type="PANTHER" id="PTHR22974:SF21">
    <property type="entry name" value="DUAL SPECIFICITY PROTEIN KINASE TTK"/>
    <property type="match status" value="1"/>
</dbReference>
<feature type="compositionally biased region" description="Polar residues" evidence="7">
    <location>
        <begin position="191"/>
        <end position="209"/>
    </location>
</feature>
<gene>
    <name evidence="9" type="ORF">K452DRAFT_304464</name>
</gene>
<accession>A0A6A6BQV6</accession>
<keyword evidence="3 6" id="KW-0547">Nucleotide-binding</keyword>
<reference evidence="9" key="1">
    <citation type="journal article" date="2020" name="Stud. Mycol.">
        <title>101 Dothideomycetes genomes: a test case for predicting lifestyles and emergence of pathogens.</title>
        <authorList>
            <person name="Haridas S."/>
            <person name="Albert R."/>
            <person name="Binder M."/>
            <person name="Bloem J."/>
            <person name="Labutti K."/>
            <person name="Salamov A."/>
            <person name="Andreopoulos B."/>
            <person name="Baker S."/>
            <person name="Barry K."/>
            <person name="Bills G."/>
            <person name="Bluhm B."/>
            <person name="Cannon C."/>
            <person name="Castanera R."/>
            <person name="Culley D."/>
            <person name="Daum C."/>
            <person name="Ezra D."/>
            <person name="Gonzalez J."/>
            <person name="Henrissat B."/>
            <person name="Kuo A."/>
            <person name="Liang C."/>
            <person name="Lipzen A."/>
            <person name="Lutzoni F."/>
            <person name="Magnuson J."/>
            <person name="Mondo S."/>
            <person name="Nolan M."/>
            <person name="Ohm R."/>
            <person name="Pangilinan J."/>
            <person name="Park H.-J."/>
            <person name="Ramirez L."/>
            <person name="Alfaro M."/>
            <person name="Sun H."/>
            <person name="Tritt A."/>
            <person name="Yoshinaga Y."/>
            <person name="Zwiers L.-H."/>
            <person name="Turgeon B."/>
            <person name="Goodwin S."/>
            <person name="Spatafora J."/>
            <person name="Crous P."/>
            <person name="Grigoriev I."/>
        </authorList>
    </citation>
    <scope>NUCLEOTIDE SEQUENCE</scope>
    <source>
        <strain evidence="9">CBS 121167</strain>
    </source>
</reference>
<dbReference type="GeneID" id="54300318"/>
<dbReference type="InterPro" id="IPR000719">
    <property type="entry name" value="Prot_kinase_dom"/>
</dbReference>
<dbReference type="Gene3D" id="3.30.200.20">
    <property type="entry name" value="Phosphorylase Kinase, domain 1"/>
    <property type="match status" value="1"/>
</dbReference>
<feature type="domain" description="Protein kinase" evidence="8">
    <location>
        <begin position="312"/>
        <end position="600"/>
    </location>
</feature>
<evidence type="ECO:0000256" key="3">
    <source>
        <dbReference type="ARBA" id="ARBA00022741"/>
    </source>
</evidence>
<dbReference type="PROSITE" id="PS50011">
    <property type="entry name" value="PROTEIN_KINASE_DOM"/>
    <property type="match status" value="1"/>
</dbReference>
<keyword evidence="10" id="KW-1185">Reference proteome</keyword>
<dbReference type="GO" id="GO:0033316">
    <property type="term" value="P:meiotic spindle assembly checkpoint signaling"/>
    <property type="evidence" value="ECO:0007669"/>
    <property type="project" value="TreeGrafter"/>
</dbReference>
<evidence type="ECO:0000313" key="10">
    <source>
        <dbReference type="Proteomes" id="UP000799438"/>
    </source>
</evidence>
<keyword evidence="1" id="KW-0723">Serine/threonine-protein kinase</keyword>
<evidence type="ECO:0000256" key="4">
    <source>
        <dbReference type="ARBA" id="ARBA00022777"/>
    </source>
</evidence>
<dbReference type="GO" id="GO:0005524">
    <property type="term" value="F:ATP binding"/>
    <property type="evidence" value="ECO:0007669"/>
    <property type="project" value="UniProtKB-UniRule"/>
</dbReference>
<dbReference type="GO" id="GO:0000776">
    <property type="term" value="C:kinetochore"/>
    <property type="evidence" value="ECO:0007669"/>
    <property type="project" value="TreeGrafter"/>
</dbReference>
<feature type="compositionally biased region" description="Basic residues" evidence="7">
    <location>
        <begin position="124"/>
        <end position="140"/>
    </location>
</feature>
<evidence type="ECO:0000256" key="7">
    <source>
        <dbReference type="SAM" id="MobiDB-lite"/>
    </source>
</evidence>
<dbReference type="Proteomes" id="UP000799438">
    <property type="component" value="Unassembled WGS sequence"/>
</dbReference>
<dbReference type="GO" id="GO:0034501">
    <property type="term" value="P:protein localization to kinetochore"/>
    <property type="evidence" value="ECO:0007669"/>
    <property type="project" value="TreeGrafter"/>
</dbReference>
<dbReference type="InterPro" id="IPR027084">
    <property type="entry name" value="Mps1_cat"/>
</dbReference>
<protein>
    <recommendedName>
        <fullName evidence="8">Protein kinase domain-containing protein</fullName>
    </recommendedName>
</protein>
<keyword evidence="4" id="KW-0418">Kinase</keyword>
<feature type="compositionally biased region" description="Low complexity" evidence="7">
    <location>
        <begin position="10"/>
        <end position="26"/>
    </location>
</feature>
<feature type="region of interest" description="Disordered" evidence="7">
    <location>
        <begin position="80"/>
        <end position="218"/>
    </location>
</feature>
<evidence type="ECO:0000256" key="1">
    <source>
        <dbReference type="ARBA" id="ARBA00022527"/>
    </source>
</evidence>
<name>A0A6A6BQV6_9PEZI</name>
<dbReference type="SMART" id="SM00220">
    <property type="entry name" value="S_TKc"/>
    <property type="match status" value="1"/>
</dbReference>
<dbReference type="RefSeq" id="XP_033402211.1">
    <property type="nucleotide sequence ID" value="XM_033542821.1"/>
</dbReference>
<dbReference type="CDD" id="cd14131">
    <property type="entry name" value="PKc_Mps1"/>
    <property type="match status" value="1"/>
</dbReference>
<dbReference type="FunFam" id="1.10.510.10:FF:000377">
    <property type="entry name" value="Checkpoint protein kinase"/>
    <property type="match status" value="1"/>
</dbReference>
<dbReference type="Gene3D" id="1.10.510.10">
    <property type="entry name" value="Transferase(Phosphotransferase) domain 1"/>
    <property type="match status" value="1"/>
</dbReference>
<dbReference type="GO" id="GO:0004712">
    <property type="term" value="F:protein serine/threonine/tyrosine kinase activity"/>
    <property type="evidence" value="ECO:0007669"/>
    <property type="project" value="TreeGrafter"/>
</dbReference>
<dbReference type="InterPro" id="IPR011009">
    <property type="entry name" value="Kinase-like_dom_sf"/>
</dbReference>
<dbReference type="AlphaFoldDB" id="A0A6A6BQV6"/>
<organism evidence="9 10">
    <name type="scientific">Aplosporella prunicola CBS 121167</name>
    <dbReference type="NCBI Taxonomy" id="1176127"/>
    <lineage>
        <taxon>Eukaryota</taxon>
        <taxon>Fungi</taxon>
        <taxon>Dikarya</taxon>
        <taxon>Ascomycota</taxon>
        <taxon>Pezizomycotina</taxon>
        <taxon>Dothideomycetes</taxon>
        <taxon>Dothideomycetes incertae sedis</taxon>
        <taxon>Botryosphaeriales</taxon>
        <taxon>Aplosporellaceae</taxon>
        <taxon>Aplosporella</taxon>
    </lineage>
</organism>
<dbReference type="InterPro" id="IPR008271">
    <property type="entry name" value="Ser/Thr_kinase_AS"/>
</dbReference>
<feature type="compositionally biased region" description="Polar residues" evidence="7">
    <location>
        <begin position="161"/>
        <end position="173"/>
    </location>
</feature>
<sequence length="657" mass="72938">MAAASPTPLSSSGYDSRMSRSTSSMRPAALPRRESPISILGQSHGFSANAPMMQRIDIGDSSEDEIEQPMKLNPYTRALLGQDEVGSPERPMRGAPKLRISRNSSLSGTPGPMQDTITPAPSLRIKRVPLRGAPVRRLRRTPQSEEEQNQQSEMDMASEVRSPQHTSAGSPSAGSPRVVRITSPRNLRMGSPSQDQENQAASSFKSNSEMPVDNGEKVDSMLKDSVMKDSSMKDSFLKDSMMKLDAPAKAPAVQRESKPMPLAPVDVNKPLRPAPPPPPKMSVLDTATAVAGASTVKQKKRRRAFMVNGKPYQEVGRIGKGGSSDVYRVMAENGKLFALKRVKLEDADENAVRGYKGEIELLRKLEGVERVVRLFDWEVDEEKQILSVLMDIGESDLARILRMRIDPEDSHLDLSFTRFYWKEMLECVQSVHQYDIVHSDLKPANFLLIQGALKLIDFGIANAIDVEHTVNVHRDSHVGTPNYMSPESLQDANASARHGPNGDTSLGRIMKLGKPSDVWSLGCILYQMVYGRPPFAHIPNQIHRVMAIVNPNVQIEFPSHGLGGVRVPAGLKKTLKRCLQRDPARRPTIPEMLSERDEFLCPDAGDDLRIPEPLLAQIIQRVADRFRDPNKPMPTEDEIRQYPGSFYAKIRDLLEEA</sequence>
<evidence type="ECO:0000256" key="2">
    <source>
        <dbReference type="ARBA" id="ARBA00022679"/>
    </source>
</evidence>
<evidence type="ECO:0000256" key="6">
    <source>
        <dbReference type="PROSITE-ProRule" id="PRU10141"/>
    </source>
</evidence>
<feature type="region of interest" description="Disordered" evidence="7">
    <location>
        <begin position="250"/>
        <end position="277"/>
    </location>
</feature>
<dbReference type="GO" id="GO:0005634">
    <property type="term" value="C:nucleus"/>
    <property type="evidence" value="ECO:0007669"/>
    <property type="project" value="TreeGrafter"/>
</dbReference>
<evidence type="ECO:0000256" key="5">
    <source>
        <dbReference type="ARBA" id="ARBA00022840"/>
    </source>
</evidence>
<dbReference type="InterPro" id="IPR017441">
    <property type="entry name" value="Protein_kinase_ATP_BS"/>
</dbReference>
<dbReference type="FunFam" id="3.30.200.20:FF:000131">
    <property type="entry name" value="Dual specificity protein kinase TTK"/>
    <property type="match status" value="1"/>
</dbReference>